<dbReference type="GeneID" id="107417597"/>
<feature type="compositionally biased region" description="Low complexity" evidence="1">
    <location>
        <begin position="1255"/>
        <end position="1269"/>
    </location>
</feature>
<dbReference type="InterPro" id="IPR003169">
    <property type="entry name" value="GYF"/>
</dbReference>
<feature type="region of interest" description="Disordered" evidence="1">
    <location>
        <begin position="1528"/>
        <end position="1564"/>
    </location>
</feature>
<evidence type="ECO:0000313" key="4">
    <source>
        <dbReference type="RefSeq" id="XP_048318104.2"/>
    </source>
</evidence>
<dbReference type="PANTHER" id="PTHR46992:SF4">
    <property type="entry name" value="GYF DOMAIN-CONTAINING PROTEIN"/>
    <property type="match status" value="1"/>
</dbReference>
<keyword evidence="3" id="KW-1185">Reference proteome</keyword>
<dbReference type="Proteomes" id="UP001652623">
    <property type="component" value="Chromosome 12"/>
</dbReference>
<dbReference type="SMART" id="SM00444">
    <property type="entry name" value="GYF"/>
    <property type="match status" value="1"/>
</dbReference>
<accession>A0ABM3I0H0</accession>
<feature type="compositionally biased region" description="Basic and acidic residues" evidence="1">
    <location>
        <begin position="1297"/>
        <end position="1309"/>
    </location>
</feature>
<feature type="region of interest" description="Disordered" evidence="1">
    <location>
        <begin position="1"/>
        <end position="44"/>
    </location>
</feature>
<dbReference type="Gene3D" id="3.30.1490.40">
    <property type="match status" value="1"/>
</dbReference>
<reference evidence="4" key="1">
    <citation type="submission" date="2025-08" db="UniProtKB">
        <authorList>
            <consortium name="RefSeq"/>
        </authorList>
    </citation>
    <scope>IDENTIFICATION</scope>
    <source>
        <tissue evidence="4">Seedling</tissue>
    </source>
</reference>
<protein>
    <submittedName>
        <fullName evidence="4">Protein ESSENTIAL FOR POTEXVIRUS ACCUMULATION 1 isoform X1</fullName>
    </submittedName>
</protein>
<evidence type="ECO:0000259" key="2">
    <source>
        <dbReference type="PROSITE" id="PS50829"/>
    </source>
</evidence>
<proteinExistence type="predicted"/>
<feature type="region of interest" description="Disordered" evidence="1">
    <location>
        <begin position="1432"/>
        <end position="1493"/>
    </location>
</feature>
<evidence type="ECO:0000313" key="3">
    <source>
        <dbReference type="Proteomes" id="UP001652623"/>
    </source>
</evidence>
<dbReference type="PROSITE" id="PS50829">
    <property type="entry name" value="GYF"/>
    <property type="match status" value="1"/>
</dbReference>
<gene>
    <name evidence="4" type="primary">LOC107417597</name>
</gene>
<feature type="compositionally biased region" description="Polar residues" evidence="1">
    <location>
        <begin position="202"/>
        <end position="213"/>
    </location>
</feature>
<evidence type="ECO:0000256" key="1">
    <source>
        <dbReference type="SAM" id="MobiDB-lite"/>
    </source>
</evidence>
<dbReference type="RefSeq" id="XP_048318104.2">
    <property type="nucleotide sequence ID" value="XM_048462147.2"/>
</dbReference>
<feature type="region of interest" description="Disordered" evidence="1">
    <location>
        <begin position="1248"/>
        <end position="1309"/>
    </location>
</feature>
<feature type="compositionally biased region" description="Basic and acidic residues" evidence="1">
    <location>
        <begin position="86"/>
        <end position="122"/>
    </location>
</feature>
<dbReference type="SUPFAM" id="SSF55277">
    <property type="entry name" value="GYF domain"/>
    <property type="match status" value="1"/>
</dbReference>
<name>A0ABM3I0H0_ZIZJJ</name>
<feature type="compositionally biased region" description="Basic and acidic residues" evidence="1">
    <location>
        <begin position="156"/>
        <end position="200"/>
    </location>
</feature>
<organism evidence="3 4">
    <name type="scientific">Ziziphus jujuba</name>
    <name type="common">Chinese jujube</name>
    <name type="synonym">Ziziphus sativa</name>
    <dbReference type="NCBI Taxonomy" id="326968"/>
    <lineage>
        <taxon>Eukaryota</taxon>
        <taxon>Viridiplantae</taxon>
        <taxon>Streptophyta</taxon>
        <taxon>Embryophyta</taxon>
        <taxon>Tracheophyta</taxon>
        <taxon>Spermatophyta</taxon>
        <taxon>Magnoliopsida</taxon>
        <taxon>eudicotyledons</taxon>
        <taxon>Gunneridae</taxon>
        <taxon>Pentapetalae</taxon>
        <taxon>rosids</taxon>
        <taxon>fabids</taxon>
        <taxon>Rosales</taxon>
        <taxon>Rhamnaceae</taxon>
        <taxon>Paliureae</taxon>
        <taxon>Ziziphus</taxon>
    </lineage>
</organism>
<feature type="compositionally biased region" description="Polar residues" evidence="1">
    <location>
        <begin position="1484"/>
        <end position="1493"/>
    </location>
</feature>
<sequence>MAEGKLDLPGDLLSSRPSDQSWTPKAVETSGGNGEEKVLSGFDESKDILASESSIPLSPQWLYAKPSESKMEVRPPSSLGHSTDSNQKDSWRLEGSEEKKDWRRLNNESESSRRWREEERETSLLGSRRDRRKTERRVDSVSMRETTDSRALPTSDRWHDGRNPVHETRRDSKWSSRWGPEEKDKDSRTEKKTDVEKEDAQNENQSIVGSNRSASERDLESRDKWRPRHRMEVQPGGSATYRAAPGFGLERGRVESSNVGFTVGRGRPNVVGRLSSSGSIGAAYSEKGGSIPGQPRQSSDSCCYPRGKLLDIYRRQKLDPSVAAMPDEMEETSPVTQVGLIEPLAFVAPDAEEEAILRDIWKGKITSSGVVYNSFRKGRSTENITGVGDLESTDGVGGILPSSLVEETNDTEQEDAYQADGNGNGVNCKEGKDKVSTANGYDGVIPTVPKSNGFCRVMETGDAYHSVFELNADGIRRKEDSSFGSHSQLHDIGSVTSDIRSKLPDDSSSLYILPSPELNDNNKTEAKELTKDVPPEDLCLYYLDPQGVIQGPYLGVDIISWFEQRFFGTDLPVRLADAPEGTPFQDLGKVMPHLKEWDGQANDIDQNMKVESSNAFGVMTESGIPSGPVSGIADSSVAKDLCRSLPEFSSLSDDLVQLRISEPESPLQLPRLRGSYHDFGVQDEEILFPGRPLNTDYPTAKSSGSVHDPLVNNLSPPNEFREPGLPNQTDRKLHPFGLLWSELESVQPKHAKSSNMPSSMGRAGTFSMVADPAVAERRSDVYGTNSLSDPNLYQDVMAAHHLSRVEQESSRFDLAEQLLSQQLQQQQLQQRNMLSNFAQLNDSVLEHLPSQNFIHQQMANHSAQDFDNPLALQLQHHRQLQLQQQQQQQQQIHQQQKLLQEQLQSRVRQKLLLEQLLHGQMHDPGVGQPHADPVRANNVLDQVILEQHLLHQLQHRSQHPSMHVDPSREQLIQAKYCQPSLQEHQRDLFEVLSHPQHGQLHSLEHQMLHHELLQARQLQMGLRPRTNMEEERHINSVWPADESNQYLRTHSGTLRAHSSGFGPLDVYQQQQRASHDEQLSHLERNLSLQERLQHGLFDPGSGSFERSMSLPPGASGMNLDVVNALTRAHGMDMQDSSARMQSSGQVGTFPSNVHPRNLHHPLIPNQFQTSHMDAVEAFWPERNEQLENGWMESRFQQHHANTERQKRELEIKVTSEDSTLWMSDGFNEKSKRLLMELLNQKSGHQLADSLDVSNGRSSGLYSGPSSSDGPFSLHPDRDAGLNNSSQVGSYGCNGPSLEEKASSVESNEKLPFRSDSVTTVEGESFLAVANETSQSLYTNPKMISRSLVNKEIPEVDGKKTELKGEGLTKGGPFESMVEHAGLTALNHEDRSVNALSRHSSLVKGANAGLYNDKFRPSNFFVEDIGKDRLSVSSKGPDNILLRRPPPASHTSSSQDGLAELVSNPVFRGKNTSNAAPDGGWQDAVGNSTSQGSDTIASLKKDMRFRRTSSCDDADVSEASFMDMLKSNAKKTSPADITHVTAGISDSSDGMQGRGGKKKGKKGRQIDPALLGFKVTSNRIMMGEIQRIDE</sequence>
<dbReference type="InterPro" id="IPR035445">
    <property type="entry name" value="GYF-like_dom_sf"/>
</dbReference>
<dbReference type="PANTHER" id="PTHR46992">
    <property type="entry name" value="GYF DOMAIN-CONTAINING PROTEIN"/>
    <property type="match status" value="1"/>
</dbReference>
<feature type="compositionally biased region" description="Basic and acidic residues" evidence="1">
    <location>
        <begin position="214"/>
        <end position="224"/>
    </location>
</feature>
<feature type="region of interest" description="Disordered" evidence="1">
    <location>
        <begin position="66"/>
        <end position="243"/>
    </location>
</feature>
<dbReference type="Pfam" id="PF02213">
    <property type="entry name" value="GYF"/>
    <property type="match status" value="1"/>
</dbReference>
<feature type="compositionally biased region" description="Basic and acidic residues" evidence="1">
    <location>
        <begin position="34"/>
        <end position="44"/>
    </location>
</feature>
<feature type="domain" description="GYF" evidence="2">
    <location>
        <begin position="537"/>
        <end position="588"/>
    </location>
</feature>